<dbReference type="InterPro" id="IPR003593">
    <property type="entry name" value="AAA+_ATPase"/>
</dbReference>
<dbReference type="RefSeq" id="WP_380509167.1">
    <property type="nucleotide sequence ID" value="NZ_JBHEZX010000006.1"/>
</dbReference>
<keyword evidence="6" id="KW-1185">Reference proteome</keyword>
<dbReference type="Proteomes" id="UP001592582">
    <property type="component" value="Unassembled WGS sequence"/>
</dbReference>
<dbReference type="Pfam" id="PF00196">
    <property type="entry name" value="GerE"/>
    <property type="match status" value="1"/>
</dbReference>
<feature type="compositionally biased region" description="Low complexity" evidence="3">
    <location>
        <begin position="102"/>
        <end position="113"/>
    </location>
</feature>
<dbReference type="Gene3D" id="1.10.10.10">
    <property type="entry name" value="Winged helix-like DNA-binding domain superfamily/Winged helix DNA-binding domain"/>
    <property type="match status" value="1"/>
</dbReference>
<reference evidence="5 6" key="1">
    <citation type="submission" date="2024-09" db="EMBL/GenBank/DDBJ databases">
        <authorList>
            <person name="Lee S.D."/>
        </authorList>
    </citation>
    <scope>NUCLEOTIDE SEQUENCE [LARGE SCALE GENOMIC DNA]</scope>
    <source>
        <strain evidence="5 6">N1-1</strain>
    </source>
</reference>
<dbReference type="InterPro" id="IPR027417">
    <property type="entry name" value="P-loop_NTPase"/>
</dbReference>
<evidence type="ECO:0000256" key="1">
    <source>
        <dbReference type="ARBA" id="ARBA00022741"/>
    </source>
</evidence>
<protein>
    <submittedName>
        <fullName evidence="5">AAA family ATPase</fullName>
    </submittedName>
</protein>
<dbReference type="SMART" id="SM00421">
    <property type="entry name" value="HTH_LUXR"/>
    <property type="match status" value="1"/>
</dbReference>
<evidence type="ECO:0000256" key="3">
    <source>
        <dbReference type="SAM" id="MobiDB-lite"/>
    </source>
</evidence>
<name>A0ABV6VAX7_9ACTN</name>
<dbReference type="InterPro" id="IPR041664">
    <property type="entry name" value="AAA_16"/>
</dbReference>
<dbReference type="CDD" id="cd06170">
    <property type="entry name" value="LuxR_C_like"/>
    <property type="match status" value="1"/>
</dbReference>
<keyword evidence="1" id="KW-0547">Nucleotide-binding</keyword>
<dbReference type="PANTHER" id="PTHR16305">
    <property type="entry name" value="TESTICULAR SOLUBLE ADENYLYL CYCLASE"/>
    <property type="match status" value="1"/>
</dbReference>
<evidence type="ECO:0000313" key="6">
    <source>
        <dbReference type="Proteomes" id="UP001592582"/>
    </source>
</evidence>
<dbReference type="EMBL" id="JBHEZX010000006">
    <property type="protein sequence ID" value="MFC1410796.1"/>
    <property type="molecule type" value="Genomic_DNA"/>
</dbReference>
<accession>A0ABV6VAX7</accession>
<organism evidence="5 6">
    <name type="scientific">Streptacidiphilus alkalitolerans</name>
    <dbReference type="NCBI Taxonomy" id="3342712"/>
    <lineage>
        <taxon>Bacteria</taxon>
        <taxon>Bacillati</taxon>
        <taxon>Actinomycetota</taxon>
        <taxon>Actinomycetes</taxon>
        <taxon>Kitasatosporales</taxon>
        <taxon>Streptomycetaceae</taxon>
        <taxon>Streptacidiphilus</taxon>
    </lineage>
</organism>
<dbReference type="SMART" id="SM00382">
    <property type="entry name" value="AAA"/>
    <property type="match status" value="1"/>
</dbReference>
<dbReference type="SUPFAM" id="SSF46894">
    <property type="entry name" value="C-terminal effector domain of the bipartite response regulators"/>
    <property type="match status" value="1"/>
</dbReference>
<dbReference type="Pfam" id="PF13191">
    <property type="entry name" value="AAA_16"/>
    <property type="match status" value="1"/>
</dbReference>
<dbReference type="PROSITE" id="PS00622">
    <property type="entry name" value="HTH_LUXR_1"/>
    <property type="match status" value="1"/>
</dbReference>
<evidence type="ECO:0000256" key="2">
    <source>
        <dbReference type="ARBA" id="ARBA00022840"/>
    </source>
</evidence>
<dbReference type="SUPFAM" id="SSF52540">
    <property type="entry name" value="P-loop containing nucleoside triphosphate hydrolases"/>
    <property type="match status" value="1"/>
</dbReference>
<gene>
    <name evidence="5" type="ORF">ACEZDG_16140</name>
</gene>
<dbReference type="PROSITE" id="PS50043">
    <property type="entry name" value="HTH_LUXR_2"/>
    <property type="match status" value="1"/>
</dbReference>
<evidence type="ECO:0000313" key="5">
    <source>
        <dbReference type="EMBL" id="MFC1410796.1"/>
    </source>
</evidence>
<dbReference type="InterPro" id="IPR000792">
    <property type="entry name" value="Tscrpt_reg_LuxR_C"/>
</dbReference>
<proteinExistence type="predicted"/>
<dbReference type="InterPro" id="IPR036388">
    <property type="entry name" value="WH-like_DNA-bd_sf"/>
</dbReference>
<dbReference type="PANTHER" id="PTHR16305:SF35">
    <property type="entry name" value="TRANSCRIPTIONAL ACTIVATOR DOMAIN"/>
    <property type="match status" value="1"/>
</dbReference>
<sequence length="944" mass="99785">MSDATVLLGRDELLDRCQAALADGGGVLLTGPAGIGKSAVLDALETEATEAGLLVLRSNSTATEASLPHLALYDLFARQIAEHDGLIAPHLGSVLDVALLRAPGPGAPTDGPPVEGRPPDGKPSDRTPFGGRFFDGVSAGQLAIRIAVLELLRSLAADRPVLLVLDDAHCLDPASAEVLRFAARRLDGRRVRVAAAERVGEGREPGCLDLLPEPRTELAVSTLADPLIGELLRTRLGLAPTDRLSARIQAAGGGNPFYALELARAALRSDRPVRTDDPLPVPERLRALLADRLAALPREAVDALLLIAAAARPQRWAPAEDDRAMAAALAAGVVACGPGPGRELRFTHPLLREIIYADATTAQRQECHAALARLLDDPLERARHRALAGGRPNPELARELADAAGIAVTRGAPALAAELSRLAAERTPDDPGLAAERMLDCARHAYDAGLLDQARQACDTVLRSTGQSTAGNAARVGARLLLVELAGGDRSGVPALLDAARADAGDDPRLRAAVQLHRAEHAISIGQTGFGLAELAEAERQAERSGDLDQQIEVVALRAPIEMQFHRDRVLPSLRHAAALTAGRPAAAMTAASIQVRCCLVVWLLRSGDVAEAVDAVNLLRADVENAGRVKDLGDVLHMVASVHERAGLCAEAYRAAVLGGRMRAELGPTPGPGLVLSAAAELNGGTVQRAGELAAAALRAGELAGDTEWSAYALGLYGRADLLGHRVAQAAEHLRRCRTLLRGLGFTDPALFLVDADLVEALARSGATEEARRVLDEATREAARLDRQVLRLGLARARAVLVGLDGDPHGAADRLRAALPPVHPYPLEAARARLTLGDLERRARRRAAARADLHAATRAFAAAHCLPWLDYAREQLARLDGPAAPLSDLERQIVELVQNGSTNRQIAAALHISVKSVEGSLTRLFRRFGVHDRTQLTLLRTAG</sequence>
<feature type="domain" description="HTH luxR-type" evidence="4">
    <location>
        <begin position="880"/>
        <end position="944"/>
    </location>
</feature>
<dbReference type="InterPro" id="IPR016032">
    <property type="entry name" value="Sig_transdc_resp-reg_C-effctor"/>
</dbReference>
<keyword evidence="2" id="KW-0067">ATP-binding</keyword>
<evidence type="ECO:0000259" key="4">
    <source>
        <dbReference type="PROSITE" id="PS50043"/>
    </source>
</evidence>
<feature type="region of interest" description="Disordered" evidence="3">
    <location>
        <begin position="102"/>
        <end position="128"/>
    </location>
</feature>
<comment type="caution">
    <text evidence="5">The sequence shown here is derived from an EMBL/GenBank/DDBJ whole genome shotgun (WGS) entry which is preliminary data.</text>
</comment>